<keyword evidence="9" id="KW-1185">Reference proteome</keyword>
<dbReference type="RefSeq" id="WP_229593833.1">
    <property type="nucleotide sequence ID" value="NZ_AP024485.1"/>
</dbReference>
<evidence type="ECO:0000256" key="6">
    <source>
        <dbReference type="ARBA" id="ARBA00031424"/>
    </source>
</evidence>
<evidence type="ECO:0000256" key="7">
    <source>
        <dbReference type="ARBA" id="ARBA00033311"/>
    </source>
</evidence>
<dbReference type="Gene3D" id="2.60.120.10">
    <property type="entry name" value="Jelly Rolls"/>
    <property type="match status" value="1"/>
</dbReference>
<dbReference type="InterPro" id="IPR014710">
    <property type="entry name" value="RmlC-like_jellyroll"/>
</dbReference>
<evidence type="ECO:0000256" key="4">
    <source>
        <dbReference type="ARBA" id="ARBA00019595"/>
    </source>
</evidence>
<dbReference type="EMBL" id="AP024485">
    <property type="protein sequence ID" value="BCS87505.1"/>
    <property type="molecule type" value="Genomic_DNA"/>
</dbReference>
<evidence type="ECO:0000313" key="9">
    <source>
        <dbReference type="Proteomes" id="UP001053296"/>
    </source>
</evidence>
<accession>A0ABN6EQI4</accession>
<evidence type="ECO:0000256" key="5">
    <source>
        <dbReference type="ARBA" id="ARBA00029758"/>
    </source>
</evidence>
<comment type="catalytic activity">
    <reaction evidence="1">
        <text>dTDP-4-dehydro-6-deoxy-alpha-D-glucose = dTDP-4-dehydro-beta-L-rhamnose</text>
        <dbReference type="Rhea" id="RHEA:16969"/>
        <dbReference type="ChEBI" id="CHEBI:57649"/>
        <dbReference type="ChEBI" id="CHEBI:62830"/>
        <dbReference type="EC" id="5.1.3.13"/>
    </reaction>
</comment>
<dbReference type="CDD" id="cd00438">
    <property type="entry name" value="cupin_RmlC"/>
    <property type="match status" value="1"/>
</dbReference>
<dbReference type="Proteomes" id="UP001053296">
    <property type="component" value="Chromosome"/>
</dbReference>
<dbReference type="InterPro" id="IPR000888">
    <property type="entry name" value="RmlC-like"/>
</dbReference>
<evidence type="ECO:0000256" key="2">
    <source>
        <dbReference type="ARBA" id="ARBA00001997"/>
    </source>
</evidence>
<dbReference type="SUPFAM" id="SSF51182">
    <property type="entry name" value="RmlC-like cupins"/>
    <property type="match status" value="1"/>
</dbReference>
<gene>
    <name evidence="8" type="primary">rfbC_2</name>
    <name evidence="8" type="ORF">PSDVSF_07470</name>
</gene>
<evidence type="ECO:0000256" key="1">
    <source>
        <dbReference type="ARBA" id="ARBA00001298"/>
    </source>
</evidence>
<dbReference type="EC" id="5.1.3.13" evidence="3"/>
<dbReference type="Pfam" id="PF00908">
    <property type="entry name" value="dTDP_sugar_isom"/>
    <property type="match status" value="1"/>
</dbReference>
<dbReference type="InterPro" id="IPR011051">
    <property type="entry name" value="RmlC_Cupin_sf"/>
</dbReference>
<dbReference type="PANTHER" id="PTHR21047:SF2">
    <property type="entry name" value="THYMIDINE DIPHOSPHO-4-KETO-RHAMNOSE 3,5-EPIMERASE"/>
    <property type="match status" value="1"/>
</dbReference>
<protein>
    <recommendedName>
        <fullName evidence="4">dTDP-4-dehydrorhamnose 3,5-epimerase</fullName>
        <ecNumber evidence="3">5.1.3.13</ecNumber>
    </recommendedName>
    <alternativeName>
        <fullName evidence="6">Thymidine diphospho-4-keto-rhamnose 3,5-epimerase</fullName>
    </alternativeName>
    <alternativeName>
        <fullName evidence="5">dTDP-4-keto-6-deoxyglucose 3,5-epimerase</fullName>
    </alternativeName>
    <alternativeName>
        <fullName evidence="7">dTDP-6-deoxy-D-xylo-4-hexulose 3,5-epimerase</fullName>
    </alternativeName>
</protein>
<dbReference type="PANTHER" id="PTHR21047">
    <property type="entry name" value="DTDP-6-DEOXY-D-GLUCOSE-3,5 EPIMERASE"/>
    <property type="match status" value="1"/>
</dbReference>
<reference evidence="8" key="1">
    <citation type="journal article" date="2022" name="Arch. Microbiol.">
        <title>Pseudodesulfovibrio sediminis sp. nov., a mesophilic and neutrophilic sulfate-reducing bacterium isolated from sediment of a brackish lake.</title>
        <authorList>
            <person name="Takahashi A."/>
            <person name="Kojima H."/>
            <person name="Watanabe M."/>
            <person name="Fukui M."/>
        </authorList>
    </citation>
    <scope>NUCLEOTIDE SEQUENCE</scope>
    <source>
        <strain evidence="8">SF6</strain>
    </source>
</reference>
<sequence length="175" mass="20361">MSLKVNKTKMDGVLEITPFAFEDHRGVYVETFNKELYAEHGITVEFIQDDISVSRKNVIRGIHGDAETWKLVSCLMGEFYLVVANCDRDSANFGQWQSFTLSEANRKQILIPPKHGNGHLILSDRAMFHYKQNTYYNPKGQFTYRFDDPELNIWWPIKNPMLSMRDELGHWPEGS</sequence>
<comment type="function">
    <text evidence="2">Catalyzes the epimerization of the C3' and C5'positions of dTDP-6-deoxy-D-xylo-4-hexulose, forming dTDP-6-deoxy-L-lyxo-4-hexulose.</text>
</comment>
<evidence type="ECO:0000313" key="8">
    <source>
        <dbReference type="EMBL" id="BCS87505.1"/>
    </source>
</evidence>
<evidence type="ECO:0000256" key="3">
    <source>
        <dbReference type="ARBA" id="ARBA00012098"/>
    </source>
</evidence>
<organism evidence="8 9">
    <name type="scientific">Pseudodesulfovibrio sediminis</name>
    <dbReference type="NCBI Taxonomy" id="2810563"/>
    <lineage>
        <taxon>Bacteria</taxon>
        <taxon>Pseudomonadati</taxon>
        <taxon>Thermodesulfobacteriota</taxon>
        <taxon>Desulfovibrionia</taxon>
        <taxon>Desulfovibrionales</taxon>
        <taxon>Desulfovibrionaceae</taxon>
    </lineage>
</organism>
<proteinExistence type="predicted"/>
<name>A0ABN6EQI4_9BACT</name>